<evidence type="ECO:0000256" key="6">
    <source>
        <dbReference type="ARBA" id="ARBA00023136"/>
    </source>
</evidence>
<feature type="transmembrane region" description="Helical" evidence="8">
    <location>
        <begin position="156"/>
        <end position="173"/>
    </location>
</feature>
<evidence type="ECO:0000256" key="2">
    <source>
        <dbReference type="ARBA" id="ARBA00022448"/>
    </source>
</evidence>
<keyword evidence="6 8" id="KW-0472">Membrane</keyword>
<keyword evidence="2" id="KW-0813">Transport</keyword>
<gene>
    <name evidence="10" type="ORF">L9F63_019309</name>
</gene>
<dbReference type="Gene3D" id="1.10.287.70">
    <property type="match status" value="1"/>
</dbReference>
<evidence type="ECO:0000256" key="8">
    <source>
        <dbReference type="SAM" id="Phobius"/>
    </source>
</evidence>
<keyword evidence="11" id="KW-1185">Reference proteome</keyword>
<dbReference type="SUPFAM" id="SSF81324">
    <property type="entry name" value="Voltage-gated potassium channels"/>
    <property type="match status" value="1"/>
</dbReference>
<dbReference type="Proteomes" id="UP001233999">
    <property type="component" value="Unassembled WGS sequence"/>
</dbReference>
<keyword evidence="3 8" id="KW-0812">Transmembrane</keyword>
<protein>
    <recommendedName>
        <fullName evidence="9">Cyclic nucleotide-binding domain-containing protein</fullName>
    </recommendedName>
</protein>
<evidence type="ECO:0000256" key="5">
    <source>
        <dbReference type="ARBA" id="ARBA00023065"/>
    </source>
</evidence>
<feature type="transmembrane region" description="Helical" evidence="8">
    <location>
        <begin position="296"/>
        <end position="318"/>
    </location>
</feature>
<dbReference type="GO" id="GO:0035725">
    <property type="term" value="P:sodium ion transmembrane transport"/>
    <property type="evidence" value="ECO:0007669"/>
    <property type="project" value="TreeGrafter"/>
</dbReference>
<dbReference type="InterPro" id="IPR051413">
    <property type="entry name" value="K/Na_HCN_channel"/>
</dbReference>
<name>A0AAD8EEU1_DIPPU</name>
<dbReference type="InterPro" id="IPR005821">
    <property type="entry name" value="Ion_trans_dom"/>
</dbReference>
<dbReference type="InterPro" id="IPR018490">
    <property type="entry name" value="cNMP-bd_dom_sf"/>
</dbReference>
<evidence type="ECO:0000256" key="1">
    <source>
        <dbReference type="ARBA" id="ARBA00004141"/>
    </source>
</evidence>
<reference evidence="10" key="1">
    <citation type="journal article" date="2023" name="IScience">
        <title>Live-bearing cockroach genome reveals convergent evolutionary mechanisms linked to viviparity in insects and beyond.</title>
        <authorList>
            <person name="Fouks B."/>
            <person name="Harrison M.C."/>
            <person name="Mikhailova A.A."/>
            <person name="Marchal E."/>
            <person name="English S."/>
            <person name="Carruthers M."/>
            <person name="Jennings E.C."/>
            <person name="Chiamaka E.L."/>
            <person name="Frigard R.A."/>
            <person name="Pippel M."/>
            <person name="Attardo G.M."/>
            <person name="Benoit J.B."/>
            <person name="Bornberg-Bauer E."/>
            <person name="Tobe S.S."/>
        </authorList>
    </citation>
    <scope>NUCLEOTIDE SEQUENCE</scope>
    <source>
        <strain evidence="10">Stay&amp;Tobe</strain>
    </source>
</reference>
<dbReference type="GO" id="GO:0098855">
    <property type="term" value="C:HCN channel complex"/>
    <property type="evidence" value="ECO:0007669"/>
    <property type="project" value="TreeGrafter"/>
</dbReference>
<dbReference type="Gene3D" id="2.60.120.10">
    <property type="entry name" value="Jelly Rolls"/>
    <property type="match status" value="1"/>
</dbReference>
<dbReference type="Gene3D" id="1.10.287.630">
    <property type="entry name" value="Helix hairpin bin"/>
    <property type="match status" value="1"/>
</dbReference>
<comment type="caution">
    <text evidence="10">The sequence shown here is derived from an EMBL/GenBank/DDBJ whole genome shotgun (WGS) entry which is preliminary data.</text>
</comment>
<comment type="subcellular location">
    <subcellularLocation>
        <location evidence="1">Membrane</location>
        <topology evidence="1">Multi-pass membrane protein</topology>
    </subcellularLocation>
</comment>
<evidence type="ECO:0000256" key="3">
    <source>
        <dbReference type="ARBA" id="ARBA00022692"/>
    </source>
</evidence>
<reference evidence="10" key="2">
    <citation type="submission" date="2023-05" db="EMBL/GenBank/DDBJ databases">
        <authorList>
            <person name="Fouks B."/>
        </authorList>
    </citation>
    <scope>NUCLEOTIDE SEQUENCE</scope>
    <source>
        <strain evidence="10">Stay&amp;Tobe</strain>
        <tissue evidence="10">Testes</tissue>
    </source>
</reference>
<keyword evidence="4 8" id="KW-1133">Transmembrane helix</keyword>
<sequence length="581" mass="68530">MIRLDQNLEEPDELKRFIPGKGIIPKIRRYFRGMRLVSYTHPQSLEIFKSPQAIKNERIKQLSTYHYMIHPFSVFRLRWELLMLIVLTVSLTMIPFYLAFVMEIEEDADLATIGMLVLDIFCLFDIGVTFLTGYFKEENKEVHLEFKFVAKRYLRTFFLPDLISSLPLDIIFYEVPTITETSRFYAKLVSLVKVFRIKSLLTYLNRWMARRKFSPIFLQLLRALFLLCLYIHWMTCIAYLIPLIYWYNIRPAQRGSWLNSVGLWTKDIRNNYYYCLYRSVSLVFCNSFGGVAEGTAALYFTMVSELAGFIITAVLIALTDRLTRSVNTSNVKYQEKSAQVREYMRHKMMPRTLQKRIMEYFDFRFQKSYFNEAKIHNILTRELRQDVTLHNCRVMVEHVSFLSNLPTEVLVRIVTCLQIEIYLANDIIFKAGSEGESMYFIAFGTVAMFSPLGVEIGHLEDGDHFGEAAIVLGIKRISSVIAIEHCELYRLDREDFMRVIAPYPDMVRKVEQIAVDRLEYTNQLEDEYRHRRGSVDMLEDDKSETKKVSEDKKLRPNIADERRKQVIDRKPRTQTERGRRN</sequence>
<dbReference type="Pfam" id="PF00520">
    <property type="entry name" value="Ion_trans"/>
    <property type="match status" value="1"/>
</dbReference>
<organism evidence="10 11">
    <name type="scientific">Diploptera punctata</name>
    <name type="common">Pacific beetle cockroach</name>
    <dbReference type="NCBI Taxonomy" id="6984"/>
    <lineage>
        <taxon>Eukaryota</taxon>
        <taxon>Metazoa</taxon>
        <taxon>Ecdysozoa</taxon>
        <taxon>Arthropoda</taxon>
        <taxon>Hexapoda</taxon>
        <taxon>Insecta</taxon>
        <taxon>Pterygota</taxon>
        <taxon>Neoptera</taxon>
        <taxon>Polyneoptera</taxon>
        <taxon>Dictyoptera</taxon>
        <taxon>Blattodea</taxon>
        <taxon>Blaberoidea</taxon>
        <taxon>Blaberidae</taxon>
        <taxon>Diplopterinae</taxon>
        <taxon>Diploptera</taxon>
    </lineage>
</organism>
<dbReference type="EMBL" id="JASPKZ010006474">
    <property type="protein sequence ID" value="KAJ9587172.1"/>
    <property type="molecule type" value="Genomic_DNA"/>
</dbReference>
<proteinExistence type="predicted"/>
<dbReference type="PANTHER" id="PTHR45689:SF14">
    <property type="entry name" value="CYCLIC NUCLEOTIDE-GATED CATION CHANNEL SUBUNIT A-LIKE PROTEIN"/>
    <property type="match status" value="1"/>
</dbReference>
<dbReference type="AlphaFoldDB" id="A0AAD8EEU1"/>
<dbReference type="Pfam" id="PF00027">
    <property type="entry name" value="cNMP_binding"/>
    <property type="match status" value="1"/>
</dbReference>
<feature type="transmembrane region" description="Helical" evidence="8">
    <location>
        <begin position="113"/>
        <end position="135"/>
    </location>
</feature>
<dbReference type="CDD" id="cd00038">
    <property type="entry name" value="CAP_ED"/>
    <property type="match status" value="1"/>
</dbReference>
<dbReference type="PROSITE" id="PS50042">
    <property type="entry name" value="CNMP_BINDING_3"/>
    <property type="match status" value="1"/>
</dbReference>
<feature type="transmembrane region" description="Helical" evidence="8">
    <location>
        <begin position="224"/>
        <end position="247"/>
    </location>
</feature>
<evidence type="ECO:0000256" key="7">
    <source>
        <dbReference type="SAM" id="MobiDB-lite"/>
    </source>
</evidence>
<dbReference type="InterPro" id="IPR000595">
    <property type="entry name" value="cNMP-bd_dom"/>
</dbReference>
<dbReference type="GO" id="GO:0005249">
    <property type="term" value="F:voltage-gated potassium channel activity"/>
    <property type="evidence" value="ECO:0007669"/>
    <property type="project" value="TreeGrafter"/>
</dbReference>
<accession>A0AAD8EEU1</accession>
<feature type="compositionally biased region" description="Basic and acidic residues" evidence="7">
    <location>
        <begin position="543"/>
        <end position="581"/>
    </location>
</feature>
<feature type="region of interest" description="Disordered" evidence="7">
    <location>
        <begin position="531"/>
        <end position="581"/>
    </location>
</feature>
<dbReference type="SUPFAM" id="SSF51206">
    <property type="entry name" value="cAMP-binding domain-like"/>
    <property type="match status" value="1"/>
</dbReference>
<dbReference type="InterPro" id="IPR014710">
    <property type="entry name" value="RmlC-like_jellyroll"/>
</dbReference>
<dbReference type="PANTHER" id="PTHR45689">
    <property type="entry name" value="I[[H]] CHANNEL, ISOFORM E"/>
    <property type="match status" value="1"/>
</dbReference>
<evidence type="ECO:0000313" key="10">
    <source>
        <dbReference type="EMBL" id="KAJ9587172.1"/>
    </source>
</evidence>
<dbReference type="SMART" id="SM00100">
    <property type="entry name" value="cNMP"/>
    <property type="match status" value="1"/>
</dbReference>
<evidence type="ECO:0000313" key="11">
    <source>
        <dbReference type="Proteomes" id="UP001233999"/>
    </source>
</evidence>
<dbReference type="GO" id="GO:0003254">
    <property type="term" value="P:regulation of membrane depolarization"/>
    <property type="evidence" value="ECO:0007669"/>
    <property type="project" value="TreeGrafter"/>
</dbReference>
<keyword evidence="5" id="KW-0406">Ion transport</keyword>
<feature type="domain" description="Cyclic nucleotide-binding" evidence="9">
    <location>
        <begin position="401"/>
        <end position="517"/>
    </location>
</feature>
<evidence type="ECO:0000259" key="9">
    <source>
        <dbReference type="PROSITE" id="PS50042"/>
    </source>
</evidence>
<feature type="transmembrane region" description="Helical" evidence="8">
    <location>
        <begin position="81"/>
        <end position="101"/>
    </location>
</feature>
<evidence type="ECO:0000256" key="4">
    <source>
        <dbReference type="ARBA" id="ARBA00022989"/>
    </source>
</evidence>